<dbReference type="InterPro" id="IPR042197">
    <property type="entry name" value="Apaf_helical"/>
</dbReference>
<dbReference type="Gene3D" id="1.10.8.430">
    <property type="entry name" value="Helical domain of apoptotic protease-activating factors"/>
    <property type="match status" value="1"/>
</dbReference>
<dbReference type="InterPro" id="IPR002182">
    <property type="entry name" value="NB-ARC"/>
</dbReference>
<dbReference type="InterPro" id="IPR058922">
    <property type="entry name" value="WHD_DRP"/>
</dbReference>
<dbReference type="PANTHER" id="PTHR36766">
    <property type="entry name" value="PLANT BROAD-SPECTRUM MILDEW RESISTANCE PROTEIN RPW8"/>
    <property type="match status" value="1"/>
</dbReference>
<dbReference type="AlphaFoldDB" id="A0A9D4ZVX7"/>
<feature type="domain" description="Disease resistance protein winged helix" evidence="7">
    <location>
        <begin position="447"/>
        <end position="530"/>
    </location>
</feature>
<dbReference type="Pfam" id="PF23559">
    <property type="entry name" value="WHD_DRP"/>
    <property type="match status" value="1"/>
</dbReference>
<proteinExistence type="predicted"/>
<dbReference type="Gene3D" id="3.80.10.10">
    <property type="entry name" value="Ribonuclease Inhibitor"/>
    <property type="match status" value="2"/>
</dbReference>
<evidence type="ECO:0000256" key="4">
    <source>
        <dbReference type="ARBA" id="ARBA00022840"/>
    </source>
</evidence>
<dbReference type="PANTHER" id="PTHR36766:SF61">
    <property type="entry name" value="NB-ARC DOMAIN DISEASE RESISTANCE PROTEIN"/>
    <property type="match status" value="1"/>
</dbReference>
<keyword evidence="10" id="KW-1185">Reference proteome</keyword>
<accession>A0A9D4ZVX7</accession>
<dbReference type="Pfam" id="PF23598">
    <property type="entry name" value="LRR_14"/>
    <property type="match status" value="1"/>
</dbReference>
<dbReference type="EMBL" id="JAMSHJ010000007">
    <property type="protein sequence ID" value="KAI5385734.1"/>
    <property type="molecule type" value="Genomic_DNA"/>
</dbReference>
<evidence type="ECO:0000259" key="5">
    <source>
        <dbReference type="Pfam" id="PF00931"/>
    </source>
</evidence>
<evidence type="ECO:0000313" key="9">
    <source>
        <dbReference type="EMBL" id="KAI5385734.1"/>
    </source>
</evidence>
<keyword evidence="3" id="KW-0611">Plant defense</keyword>
<evidence type="ECO:0000259" key="6">
    <source>
        <dbReference type="Pfam" id="PF18052"/>
    </source>
</evidence>
<feature type="domain" description="Disease resistance R13L4/SHOC-2-like LRR" evidence="8">
    <location>
        <begin position="598"/>
        <end position="744"/>
    </location>
</feature>
<evidence type="ECO:0000259" key="8">
    <source>
        <dbReference type="Pfam" id="PF23598"/>
    </source>
</evidence>
<dbReference type="InterPro" id="IPR027417">
    <property type="entry name" value="P-loop_NTPase"/>
</dbReference>
<dbReference type="GO" id="GO:0005524">
    <property type="term" value="F:ATP binding"/>
    <property type="evidence" value="ECO:0007669"/>
    <property type="project" value="UniProtKB-KW"/>
</dbReference>
<keyword evidence="1" id="KW-0677">Repeat</keyword>
<dbReference type="Proteomes" id="UP001058974">
    <property type="component" value="Chromosome 7"/>
</dbReference>
<dbReference type="PRINTS" id="PR00364">
    <property type="entry name" value="DISEASERSIST"/>
</dbReference>
<organism evidence="9 10">
    <name type="scientific">Pisum sativum</name>
    <name type="common">Garden pea</name>
    <name type="synonym">Lathyrus oleraceus</name>
    <dbReference type="NCBI Taxonomy" id="3888"/>
    <lineage>
        <taxon>Eukaryota</taxon>
        <taxon>Viridiplantae</taxon>
        <taxon>Streptophyta</taxon>
        <taxon>Embryophyta</taxon>
        <taxon>Tracheophyta</taxon>
        <taxon>Spermatophyta</taxon>
        <taxon>Magnoliopsida</taxon>
        <taxon>eudicotyledons</taxon>
        <taxon>Gunneridae</taxon>
        <taxon>Pentapetalae</taxon>
        <taxon>rosids</taxon>
        <taxon>fabids</taxon>
        <taxon>Fabales</taxon>
        <taxon>Fabaceae</taxon>
        <taxon>Papilionoideae</taxon>
        <taxon>50 kb inversion clade</taxon>
        <taxon>NPAAA clade</taxon>
        <taxon>Hologalegina</taxon>
        <taxon>IRL clade</taxon>
        <taxon>Fabeae</taxon>
        <taxon>Lathyrus</taxon>
    </lineage>
</organism>
<dbReference type="Gene3D" id="3.40.50.300">
    <property type="entry name" value="P-loop containing nucleotide triphosphate hydrolases"/>
    <property type="match status" value="1"/>
</dbReference>
<feature type="domain" description="Disease resistance N-terminal" evidence="6">
    <location>
        <begin position="9"/>
        <end position="94"/>
    </location>
</feature>
<dbReference type="SUPFAM" id="SSF52540">
    <property type="entry name" value="P-loop containing nucleoside triphosphate hydrolases"/>
    <property type="match status" value="1"/>
</dbReference>
<evidence type="ECO:0000259" key="7">
    <source>
        <dbReference type="Pfam" id="PF23559"/>
    </source>
</evidence>
<comment type="caution">
    <text evidence="9">The sequence shown here is derived from an EMBL/GenBank/DDBJ whole genome shotgun (WGS) entry which is preliminary data.</text>
</comment>
<dbReference type="Gene3D" id="1.20.5.4130">
    <property type="match status" value="1"/>
</dbReference>
<reference evidence="9 10" key="1">
    <citation type="journal article" date="2022" name="Nat. Genet.">
        <title>Improved pea reference genome and pan-genome highlight genomic features and evolutionary characteristics.</title>
        <authorList>
            <person name="Yang T."/>
            <person name="Liu R."/>
            <person name="Luo Y."/>
            <person name="Hu S."/>
            <person name="Wang D."/>
            <person name="Wang C."/>
            <person name="Pandey M.K."/>
            <person name="Ge S."/>
            <person name="Xu Q."/>
            <person name="Li N."/>
            <person name="Li G."/>
            <person name="Huang Y."/>
            <person name="Saxena R.K."/>
            <person name="Ji Y."/>
            <person name="Li M."/>
            <person name="Yan X."/>
            <person name="He Y."/>
            <person name="Liu Y."/>
            <person name="Wang X."/>
            <person name="Xiang C."/>
            <person name="Varshney R.K."/>
            <person name="Ding H."/>
            <person name="Gao S."/>
            <person name="Zong X."/>
        </authorList>
    </citation>
    <scope>NUCLEOTIDE SEQUENCE [LARGE SCALE GENOMIC DNA]</scope>
    <source>
        <strain evidence="9 10">cv. Zhongwan 6</strain>
    </source>
</reference>
<sequence>MDSTVSGLLTNMLDRLVTTAFHNISMAKGLQTDITNLQNTLTIINAFILDAENKQTQSNSISLWLHQLKYVLLDARDILDEIEYESLRNQVLKANGTFTTKVQRFLSPSSNPLAFRVKMAHKIKHVNDRIDEVASLRMKLGLSVSENHHASGSGSGNSSTRVRRETHSYVRSSHVIGRDGEKEKVIRFLMAPPLGSDDDEIDVIPIIGIGGLGKTTLAQLVYNDDRVIEFFDLRMWVFVSDVFDVKRLVLEILKAMHGMEMDTHMYSFDQLQNLLRERLWGKKFLLVLDDVWNEDYREWLELKRLLLGMHDGGDDKLGNKIITTTRSDRVASIMGNANKHNLRYLPEEDCLRLFVKCAFPEGEGKQHPRLVEIGKDIARKCKGLPLAVISLGCLLYSKPNESEWKKVRDSEFWKVNPEDDDGILAALKLSYNHLSSGLKQCFAYCSVFPKGYEYTNLELISFWMAHGLLQPKNEDEEPEDLGEFYIQELVSRSFFECASEEQLVIDGLISEELELLGISFFKMHDLVHDLTVFTMQNERAVVKFNSTNVKEKVQHLSFSDSGGGVPTIGKVSSKIRTIGFWHAGQKELAITELFFKWISNNKFKYLRVLNIQGSNFQFLPDCFNKMKHLRYLDLSYCQRLEKLPDSICHLQSLEVLNLWRCVALAYIPTKLRNLVSLRILWITTQVADLSFIGIGNLKYLRILILWNCDNLVFLPRDLRHLTALKKLTIEACVKVISFEDHEEEEEENENYTLKLERFSIDKLPNLTGLPSWLRRCGKTLRYMGLSECSSLMALPEWLVNLTSLETLLIADCRKLTLPQHMDRLQNLQNLKIYGCPQLVERCKQTTGCDWYKIAHIPNVEIGSD</sequence>
<keyword evidence="2" id="KW-0547">Nucleotide-binding</keyword>
<dbReference type="InterPro" id="IPR041118">
    <property type="entry name" value="Rx_N"/>
</dbReference>
<evidence type="ECO:0000256" key="3">
    <source>
        <dbReference type="ARBA" id="ARBA00022821"/>
    </source>
</evidence>
<evidence type="ECO:0000256" key="1">
    <source>
        <dbReference type="ARBA" id="ARBA00022737"/>
    </source>
</evidence>
<feature type="domain" description="NB-ARC" evidence="5">
    <location>
        <begin position="197"/>
        <end position="361"/>
    </location>
</feature>
<dbReference type="InterPro" id="IPR032675">
    <property type="entry name" value="LRR_dom_sf"/>
</dbReference>
<protein>
    <submittedName>
        <fullName evidence="9">Uncharacterized protein</fullName>
    </submittedName>
</protein>
<dbReference type="GO" id="GO:0051707">
    <property type="term" value="P:response to other organism"/>
    <property type="evidence" value="ECO:0007669"/>
    <property type="project" value="UniProtKB-ARBA"/>
</dbReference>
<dbReference type="GO" id="GO:0006952">
    <property type="term" value="P:defense response"/>
    <property type="evidence" value="ECO:0007669"/>
    <property type="project" value="UniProtKB-KW"/>
</dbReference>
<dbReference type="OrthoDB" id="1407753at2759"/>
<evidence type="ECO:0000313" key="10">
    <source>
        <dbReference type="Proteomes" id="UP001058974"/>
    </source>
</evidence>
<name>A0A9D4ZVX7_PEA</name>
<dbReference type="InterPro" id="IPR055414">
    <property type="entry name" value="LRR_R13L4/SHOC2-like"/>
</dbReference>
<dbReference type="SUPFAM" id="SSF52058">
    <property type="entry name" value="L domain-like"/>
    <property type="match status" value="1"/>
</dbReference>
<keyword evidence="4" id="KW-0067">ATP-binding</keyword>
<dbReference type="Pfam" id="PF18052">
    <property type="entry name" value="Rx_N"/>
    <property type="match status" value="1"/>
</dbReference>
<dbReference type="Gramene" id="Psat07G0236600-T1">
    <property type="protein sequence ID" value="KAI5385734.1"/>
    <property type="gene ID" value="KIW84_072366"/>
</dbReference>
<gene>
    <name evidence="9" type="ORF">KIW84_072366</name>
</gene>
<dbReference type="GO" id="GO:0043531">
    <property type="term" value="F:ADP binding"/>
    <property type="evidence" value="ECO:0007669"/>
    <property type="project" value="InterPro"/>
</dbReference>
<dbReference type="Pfam" id="PF00931">
    <property type="entry name" value="NB-ARC"/>
    <property type="match status" value="1"/>
</dbReference>
<evidence type="ECO:0000256" key="2">
    <source>
        <dbReference type="ARBA" id="ARBA00022741"/>
    </source>
</evidence>